<feature type="transmembrane region" description="Helical" evidence="2">
    <location>
        <begin position="104"/>
        <end position="123"/>
    </location>
</feature>
<feature type="region of interest" description="Disordered" evidence="1">
    <location>
        <begin position="26"/>
        <end position="65"/>
    </location>
</feature>
<organism evidence="3 4">
    <name type="scientific">Diplogelasinospora grovesii</name>
    <dbReference type="NCBI Taxonomy" id="303347"/>
    <lineage>
        <taxon>Eukaryota</taxon>
        <taxon>Fungi</taxon>
        <taxon>Dikarya</taxon>
        <taxon>Ascomycota</taxon>
        <taxon>Pezizomycotina</taxon>
        <taxon>Sordariomycetes</taxon>
        <taxon>Sordariomycetidae</taxon>
        <taxon>Sordariales</taxon>
        <taxon>Diplogelasinosporaceae</taxon>
        <taxon>Diplogelasinospora</taxon>
    </lineage>
</organism>
<gene>
    <name evidence="3" type="ORF">QBC46DRAFT_22938</name>
</gene>
<reference evidence="4" key="1">
    <citation type="journal article" date="2023" name="Mol. Phylogenet. Evol.">
        <title>Genome-scale phylogeny and comparative genomics of the fungal order Sordariales.</title>
        <authorList>
            <person name="Hensen N."/>
            <person name="Bonometti L."/>
            <person name="Westerberg I."/>
            <person name="Brannstrom I.O."/>
            <person name="Guillou S."/>
            <person name="Cros-Aarteil S."/>
            <person name="Calhoun S."/>
            <person name="Haridas S."/>
            <person name="Kuo A."/>
            <person name="Mondo S."/>
            <person name="Pangilinan J."/>
            <person name="Riley R."/>
            <person name="LaButti K."/>
            <person name="Andreopoulos B."/>
            <person name="Lipzen A."/>
            <person name="Chen C."/>
            <person name="Yan M."/>
            <person name="Daum C."/>
            <person name="Ng V."/>
            <person name="Clum A."/>
            <person name="Steindorff A."/>
            <person name="Ohm R.A."/>
            <person name="Martin F."/>
            <person name="Silar P."/>
            <person name="Natvig D.O."/>
            <person name="Lalanne C."/>
            <person name="Gautier V."/>
            <person name="Ament-Velasquez S.L."/>
            <person name="Kruys A."/>
            <person name="Hutchinson M.I."/>
            <person name="Powell A.J."/>
            <person name="Barry K."/>
            <person name="Miller A.N."/>
            <person name="Grigoriev I.V."/>
            <person name="Debuchy R."/>
            <person name="Gladieux P."/>
            <person name="Hiltunen Thoren M."/>
            <person name="Johannesson H."/>
        </authorList>
    </citation>
    <scope>NUCLEOTIDE SEQUENCE [LARGE SCALE GENOMIC DNA]</scope>
    <source>
        <strain evidence="4">CBS 340.73</strain>
    </source>
</reference>
<dbReference type="AlphaFoldDB" id="A0AAN6NF02"/>
<evidence type="ECO:0000313" key="3">
    <source>
        <dbReference type="EMBL" id="KAK3943889.1"/>
    </source>
</evidence>
<evidence type="ECO:0000256" key="2">
    <source>
        <dbReference type="SAM" id="Phobius"/>
    </source>
</evidence>
<feature type="region of interest" description="Disordered" evidence="1">
    <location>
        <begin position="236"/>
        <end position="286"/>
    </location>
</feature>
<protein>
    <recommendedName>
        <fullName evidence="5">Transmembrane protein</fullName>
    </recommendedName>
</protein>
<name>A0AAN6NF02_9PEZI</name>
<keyword evidence="2" id="KW-0812">Transmembrane</keyword>
<sequence length="286" mass="31613">MPPRAVPTLERVPTVEEMVIALLRPQSKAQVAPEPEPQPKFDAFGQPLAARDEQQQPAAPPLLPPTSTTADTVTHIVEQRQNVQTSTIPAYYGSLNSGPDPGTVVGITLGSVAGFILCLWLIYTCINLGNPPADLTTEGTASVVTMRKKKRHSYRHSRHGGETVEIRRTSSRAGGPTILVEEERRGSRDRGERIVVEERRRSVSRTRYAGGPVPPPPRVVNVHDMDGEDEVVVIEEQSPPRRHRSSSIQRSQERRSSGFRDIYPNQFAGGDAPPIEVRRSSTSRRR</sequence>
<comment type="caution">
    <text evidence="3">The sequence shown here is derived from an EMBL/GenBank/DDBJ whole genome shotgun (WGS) entry which is preliminary data.</text>
</comment>
<dbReference type="Proteomes" id="UP001303473">
    <property type="component" value="Unassembled WGS sequence"/>
</dbReference>
<keyword evidence="2" id="KW-1133">Transmembrane helix</keyword>
<dbReference type="EMBL" id="MU853763">
    <property type="protein sequence ID" value="KAK3943889.1"/>
    <property type="molecule type" value="Genomic_DNA"/>
</dbReference>
<keyword evidence="2" id="KW-0472">Membrane</keyword>
<evidence type="ECO:0008006" key="5">
    <source>
        <dbReference type="Google" id="ProtNLM"/>
    </source>
</evidence>
<feature type="region of interest" description="Disordered" evidence="1">
    <location>
        <begin position="150"/>
        <end position="223"/>
    </location>
</feature>
<evidence type="ECO:0000313" key="4">
    <source>
        <dbReference type="Proteomes" id="UP001303473"/>
    </source>
</evidence>
<feature type="compositionally biased region" description="Basic and acidic residues" evidence="1">
    <location>
        <begin position="181"/>
        <end position="201"/>
    </location>
</feature>
<proteinExistence type="predicted"/>
<feature type="compositionally biased region" description="Basic and acidic residues" evidence="1">
    <location>
        <begin position="159"/>
        <end position="168"/>
    </location>
</feature>
<keyword evidence="4" id="KW-1185">Reference proteome</keyword>
<evidence type="ECO:0000256" key="1">
    <source>
        <dbReference type="SAM" id="MobiDB-lite"/>
    </source>
</evidence>
<accession>A0AAN6NF02</accession>